<feature type="region of interest" description="Disordered" evidence="5">
    <location>
        <begin position="177"/>
        <end position="199"/>
    </location>
</feature>
<gene>
    <name evidence="7" type="ORF">RIMI_LOCUS6331350</name>
</gene>
<accession>A0ABN9L9V1</accession>
<evidence type="ECO:0000256" key="3">
    <source>
        <dbReference type="ARBA" id="ARBA00022833"/>
    </source>
</evidence>
<evidence type="ECO:0000256" key="1">
    <source>
        <dbReference type="ARBA" id="ARBA00022723"/>
    </source>
</evidence>
<dbReference type="Gene3D" id="3.30.40.10">
    <property type="entry name" value="Zinc/RING finger domain, C3HC4 (zinc finger)"/>
    <property type="match status" value="1"/>
</dbReference>
<evidence type="ECO:0000256" key="5">
    <source>
        <dbReference type="SAM" id="MobiDB-lite"/>
    </source>
</evidence>
<protein>
    <recommendedName>
        <fullName evidence="6">RING-type domain-containing protein</fullName>
    </recommendedName>
</protein>
<dbReference type="Proteomes" id="UP001176940">
    <property type="component" value="Unassembled WGS sequence"/>
</dbReference>
<dbReference type="CDD" id="cd16559">
    <property type="entry name" value="RING-HC_RNF208"/>
    <property type="match status" value="1"/>
</dbReference>
<evidence type="ECO:0000256" key="4">
    <source>
        <dbReference type="PROSITE-ProRule" id="PRU00175"/>
    </source>
</evidence>
<keyword evidence="8" id="KW-1185">Reference proteome</keyword>
<comment type="caution">
    <text evidence="7">The sequence shown here is derived from an EMBL/GenBank/DDBJ whole genome shotgun (WGS) entry which is preliminary data.</text>
</comment>
<dbReference type="PANTHER" id="PTHR22791">
    <property type="entry name" value="RING-TYPE DOMAIN-CONTAINING PROTEIN"/>
    <property type="match status" value="1"/>
</dbReference>
<keyword evidence="2 4" id="KW-0863">Zinc-finger</keyword>
<dbReference type="InterPro" id="IPR013083">
    <property type="entry name" value="Znf_RING/FYVE/PHD"/>
</dbReference>
<reference evidence="7" key="1">
    <citation type="submission" date="2023-07" db="EMBL/GenBank/DDBJ databases">
        <authorList>
            <person name="Stuckert A."/>
        </authorList>
    </citation>
    <scope>NUCLEOTIDE SEQUENCE</scope>
</reference>
<proteinExistence type="predicted"/>
<evidence type="ECO:0000313" key="8">
    <source>
        <dbReference type="Proteomes" id="UP001176940"/>
    </source>
</evidence>
<evidence type="ECO:0000259" key="6">
    <source>
        <dbReference type="PROSITE" id="PS50089"/>
    </source>
</evidence>
<dbReference type="SUPFAM" id="SSF57850">
    <property type="entry name" value="RING/U-box"/>
    <property type="match status" value="1"/>
</dbReference>
<dbReference type="PROSITE" id="PS00518">
    <property type="entry name" value="ZF_RING_1"/>
    <property type="match status" value="1"/>
</dbReference>
<evidence type="ECO:0000256" key="2">
    <source>
        <dbReference type="ARBA" id="ARBA00022771"/>
    </source>
</evidence>
<name>A0ABN9L9V1_9NEOB</name>
<dbReference type="PANTHER" id="PTHR22791:SF3">
    <property type="entry name" value="RING FINGER PROTEIN 208"/>
    <property type="match status" value="1"/>
</dbReference>
<sequence>MTSLLRARFLSNEIQEASSPPALNKGTKTSLQSQHIHLCSSSHDKLVTFGSVSTIAGRRTQTKTPFSGSNLLRTWASVELVRVLETYSSHMQGALGENKVADSNVKKILMSCLKGQQVIIKMEAMKIIQAEKFSECQNSQPRYGPPSRREPPLVAKRAWPSDSEIIVNQACGEMPTLDNTPSTLGLPRTPPPPRREKIYPGQRKASSEICYHRKTPSDEVIVNQYVLHPSTPCEPLECPTCGHMYNFTNKRPRILSCVHSVCEECLQILYESCPKYKFISCPTCKRETVLFTDYGLAALAVNTSILNRLPTEALSANPVQWSSEADRSCYQTFRQYCGAACSCQIRNPLSSCTIM</sequence>
<evidence type="ECO:0000313" key="7">
    <source>
        <dbReference type="EMBL" id="CAJ0935451.1"/>
    </source>
</evidence>
<dbReference type="InterPro" id="IPR017907">
    <property type="entry name" value="Znf_RING_CS"/>
</dbReference>
<keyword evidence="3" id="KW-0862">Zinc</keyword>
<keyword evidence="1" id="KW-0479">Metal-binding</keyword>
<dbReference type="InterPro" id="IPR040100">
    <property type="entry name" value="RNF208_RING-HC"/>
</dbReference>
<dbReference type="EMBL" id="CAUEEQ010011305">
    <property type="protein sequence ID" value="CAJ0935451.1"/>
    <property type="molecule type" value="Genomic_DNA"/>
</dbReference>
<dbReference type="InterPro" id="IPR051435">
    <property type="entry name" value="RING_finger_E3_ubiq-ligases"/>
</dbReference>
<dbReference type="PROSITE" id="PS50089">
    <property type="entry name" value="ZF_RING_2"/>
    <property type="match status" value="1"/>
</dbReference>
<feature type="domain" description="RING-type" evidence="6">
    <location>
        <begin position="238"/>
        <end position="285"/>
    </location>
</feature>
<organism evidence="7 8">
    <name type="scientific">Ranitomeya imitator</name>
    <name type="common">mimic poison frog</name>
    <dbReference type="NCBI Taxonomy" id="111125"/>
    <lineage>
        <taxon>Eukaryota</taxon>
        <taxon>Metazoa</taxon>
        <taxon>Chordata</taxon>
        <taxon>Craniata</taxon>
        <taxon>Vertebrata</taxon>
        <taxon>Euteleostomi</taxon>
        <taxon>Amphibia</taxon>
        <taxon>Batrachia</taxon>
        <taxon>Anura</taxon>
        <taxon>Neobatrachia</taxon>
        <taxon>Hyloidea</taxon>
        <taxon>Dendrobatidae</taxon>
        <taxon>Dendrobatinae</taxon>
        <taxon>Ranitomeya</taxon>
    </lineage>
</organism>
<dbReference type="InterPro" id="IPR001841">
    <property type="entry name" value="Znf_RING"/>
</dbReference>